<feature type="domain" description="NUMOD4" evidence="2">
    <location>
        <begin position="278"/>
        <end position="319"/>
    </location>
</feature>
<dbReference type="Pfam" id="PF13392">
    <property type="entry name" value="HNH_3"/>
    <property type="match status" value="1"/>
</dbReference>
<evidence type="ECO:0000259" key="3">
    <source>
        <dbReference type="Pfam" id="PF13392"/>
    </source>
</evidence>
<dbReference type="SUPFAM" id="SSF54060">
    <property type="entry name" value="His-Me finger endonucleases"/>
    <property type="match status" value="2"/>
</dbReference>
<dbReference type="GO" id="GO:0000428">
    <property type="term" value="C:DNA-directed RNA polymerase complex"/>
    <property type="evidence" value="ECO:0007669"/>
    <property type="project" value="UniProtKB-KW"/>
</dbReference>
<name>A0A3G5AEB6_9VIRU</name>
<dbReference type="InterPro" id="IPR044925">
    <property type="entry name" value="His-Me_finger_sf"/>
</dbReference>
<evidence type="ECO:0000313" key="4">
    <source>
        <dbReference type="EMBL" id="AYV85565.1"/>
    </source>
</evidence>
<sequence length="385" mass="45598">MLEEKKKNISGSKKPWRTKTVEKKSEIDDMSIFQEYENKRKKSKIDDIYILHDIYTFEKYENKRKKSKIDDISILNDIYIFEEYENKKFKNESKIKKEIWKSFPVELFKDKYEVSNRGRIQNMESKYILKPILRNGYHYCSLSTKGKNRSYRTHRIVAEAFVKNPDKKKNKIVNHLDGNRLNNYYKNLEWTTIKGNNEHAAQNNLTAKTERRVSQFDENNKLIKIHDTLSKASEETGVGAPRIVDVCKGRWKTAGGFIWKYTDENENEVDLDPEEEGFKQIKTFPNYWVTKDGRIYSKPFKKFMKLNKHKMGCLQIQLTKRKPKGEKGQIKKTVLMHNLVAMYHLPKPENINVNCVRHKNGDKTNNNVENLEWSYTKGGYPDLTI</sequence>
<dbReference type="InterPro" id="IPR036388">
    <property type="entry name" value="WH-like_DNA-bd_sf"/>
</dbReference>
<dbReference type="SMART" id="SM00497">
    <property type="entry name" value="IENR1"/>
    <property type="match status" value="1"/>
</dbReference>
<keyword evidence="4" id="KW-0804">Transcription</keyword>
<organism evidence="4">
    <name type="scientific">Satyrvirus sp</name>
    <dbReference type="NCBI Taxonomy" id="2487771"/>
    <lineage>
        <taxon>Viruses</taxon>
        <taxon>Varidnaviria</taxon>
        <taxon>Bamfordvirae</taxon>
        <taxon>Nucleocytoviricota</taxon>
        <taxon>Megaviricetes</taxon>
        <taxon>Imitervirales</taxon>
        <taxon>Mimiviridae</taxon>
        <taxon>Megamimivirinae</taxon>
    </lineage>
</organism>
<dbReference type="Pfam" id="PF07463">
    <property type="entry name" value="NUMOD4"/>
    <property type="match status" value="2"/>
</dbReference>
<reference evidence="4" key="1">
    <citation type="submission" date="2018-10" db="EMBL/GenBank/DDBJ databases">
        <title>Hidden diversity of soil giant viruses.</title>
        <authorList>
            <person name="Schulz F."/>
            <person name="Alteio L."/>
            <person name="Goudeau D."/>
            <person name="Ryan E.M."/>
            <person name="Malmstrom R.R."/>
            <person name="Blanchard J."/>
            <person name="Woyke T."/>
        </authorList>
    </citation>
    <scope>NUCLEOTIDE SEQUENCE</scope>
    <source>
        <strain evidence="4">SAV1</strain>
    </source>
</reference>
<dbReference type="GO" id="GO:0016788">
    <property type="term" value="F:hydrolase activity, acting on ester bonds"/>
    <property type="evidence" value="ECO:0007669"/>
    <property type="project" value="InterPro"/>
</dbReference>
<keyword evidence="4" id="KW-0240">DNA-directed RNA polymerase</keyword>
<dbReference type="Gene3D" id="3.90.75.20">
    <property type="match status" value="2"/>
</dbReference>
<feature type="domain" description="HNH nuclease" evidence="3">
    <location>
        <begin position="151"/>
        <end position="197"/>
    </location>
</feature>
<evidence type="ECO:0000256" key="1">
    <source>
        <dbReference type="SAM" id="MobiDB-lite"/>
    </source>
</evidence>
<dbReference type="InterPro" id="IPR003615">
    <property type="entry name" value="HNH_nuc"/>
</dbReference>
<dbReference type="Gene3D" id="1.10.10.10">
    <property type="entry name" value="Winged helix-like DNA-binding domain superfamily/Winged helix DNA-binding domain"/>
    <property type="match status" value="1"/>
</dbReference>
<dbReference type="SUPFAM" id="SSF64496">
    <property type="entry name" value="DNA-binding domain of intron-encoded endonucleases"/>
    <property type="match status" value="1"/>
</dbReference>
<protein>
    <submittedName>
        <fullName evidence="4">DNA-directed RNA polymerase subunit 2</fullName>
    </submittedName>
</protein>
<dbReference type="InterPro" id="IPR003647">
    <property type="entry name" value="Intron_nuc_1_rpt"/>
</dbReference>
<gene>
    <name evidence="4" type="ORF">Satyrvirus23_8</name>
</gene>
<proteinExistence type="predicted"/>
<feature type="domain" description="NUMOD4" evidence="2">
    <location>
        <begin position="98"/>
        <end position="143"/>
    </location>
</feature>
<dbReference type="InterPro" id="IPR010902">
    <property type="entry name" value="NUMOD4"/>
</dbReference>
<accession>A0A3G5AEB6</accession>
<feature type="region of interest" description="Disordered" evidence="1">
    <location>
        <begin position="1"/>
        <end position="22"/>
    </location>
</feature>
<evidence type="ECO:0000259" key="2">
    <source>
        <dbReference type="Pfam" id="PF07463"/>
    </source>
</evidence>
<dbReference type="EMBL" id="MK072459">
    <property type="protein sequence ID" value="AYV85565.1"/>
    <property type="molecule type" value="Genomic_DNA"/>
</dbReference>